<dbReference type="EMBL" id="FOJG01000002">
    <property type="protein sequence ID" value="SEW56116.1"/>
    <property type="molecule type" value="Genomic_DNA"/>
</dbReference>
<feature type="region of interest" description="Disordered" evidence="1">
    <location>
        <begin position="1"/>
        <end position="32"/>
    </location>
</feature>
<feature type="compositionally biased region" description="Polar residues" evidence="1">
    <location>
        <begin position="9"/>
        <end position="18"/>
    </location>
</feature>
<sequence>MRSGRNARLTGNSDNTGSPAKHNWKSDRPVAVNGGKVVVAAVSKGMETGMTQPENREQ</sequence>
<evidence type="ECO:0000313" key="3">
    <source>
        <dbReference type="Proteomes" id="UP000199310"/>
    </source>
</evidence>
<protein>
    <submittedName>
        <fullName evidence="2">Uncharacterized protein</fullName>
    </submittedName>
</protein>
<accession>A0A1I0SDH9</accession>
<organism evidence="2 3">
    <name type="scientific">Chitinophaga arvensicola</name>
    <dbReference type="NCBI Taxonomy" id="29529"/>
    <lineage>
        <taxon>Bacteria</taxon>
        <taxon>Pseudomonadati</taxon>
        <taxon>Bacteroidota</taxon>
        <taxon>Chitinophagia</taxon>
        <taxon>Chitinophagales</taxon>
        <taxon>Chitinophagaceae</taxon>
        <taxon>Chitinophaga</taxon>
    </lineage>
</organism>
<gene>
    <name evidence="2" type="ORF">SAMN04488122_6567</name>
</gene>
<evidence type="ECO:0000256" key="1">
    <source>
        <dbReference type="SAM" id="MobiDB-lite"/>
    </source>
</evidence>
<keyword evidence="3" id="KW-1185">Reference proteome</keyword>
<dbReference type="STRING" id="29529.SAMN04488122_6567"/>
<proteinExistence type="predicted"/>
<dbReference type="AlphaFoldDB" id="A0A1I0SDH9"/>
<reference evidence="3" key="1">
    <citation type="submission" date="2016-10" db="EMBL/GenBank/DDBJ databases">
        <authorList>
            <person name="Varghese N."/>
            <person name="Submissions S."/>
        </authorList>
    </citation>
    <scope>NUCLEOTIDE SEQUENCE [LARGE SCALE GENOMIC DNA]</scope>
    <source>
        <strain evidence="3">DSM 3695</strain>
    </source>
</reference>
<evidence type="ECO:0000313" key="2">
    <source>
        <dbReference type="EMBL" id="SEW56116.1"/>
    </source>
</evidence>
<name>A0A1I0SDH9_9BACT</name>
<dbReference type="Proteomes" id="UP000199310">
    <property type="component" value="Unassembled WGS sequence"/>
</dbReference>